<evidence type="ECO:0000256" key="5">
    <source>
        <dbReference type="ARBA" id="ARBA00023136"/>
    </source>
</evidence>
<evidence type="ECO:0000256" key="4">
    <source>
        <dbReference type="ARBA" id="ARBA00022989"/>
    </source>
</evidence>
<sequence>MTDARHTRWLTVAALVLTGVVSAAQMFKYAPALPLIRAELGIGLVAGGWLISLANMLGATVGVAAGLMADRFGQRRMLLSGLLIFALSTGLGAFAASVPLLFVSRFFEGCGFLCIVISAASLIARECQPQDRSLALTIWGCYNPIGGTLLLVAAPFVMQAVGWRGLWLALSVLTLVTLLLVLLARPRARPSGLMPVAISANLRLAAAVPGSWLIGASFGLYTLQYIVVMSWLPSVMVETRHMPLGTAGLLTALAVGVNIIGNLIAGWGLKQNIRHGVLIGATGALMAASAAVIFSDLPDLWRYLGCISLSLWGGMLPGSVLASVPVLAPSPSQIGAVNGFAVQGSNIGLLLGPPIAGAIVALTGTWNNLLLLFLVASAAIMVAGMQLARLEARANRDPHEA</sequence>
<dbReference type="GO" id="GO:0022857">
    <property type="term" value="F:transmembrane transporter activity"/>
    <property type="evidence" value="ECO:0007669"/>
    <property type="project" value="InterPro"/>
</dbReference>
<comment type="caution">
    <text evidence="8">The sequence shown here is derived from an EMBL/GenBank/DDBJ whole genome shotgun (WGS) entry which is preliminary data.</text>
</comment>
<dbReference type="PANTHER" id="PTHR43124:SF3">
    <property type="entry name" value="CHLORAMPHENICOL EFFLUX PUMP RV0191"/>
    <property type="match status" value="1"/>
</dbReference>
<dbReference type="PROSITE" id="PS50850">
    <property type="entry name" value="MFS"/>
    <property type="match status" value="1"/>
</dbReference>
<reference evidence="8" key="1">
    <citation type="submission" date="2022-08" db="EMBL/GenBank/DDBJ databases">
        <authorList>
            <person name="Vandamme P."/>
            <person name="Hettiarachchi A."/>
            <person name="Peeters C."/>
            <person name="Cnockaert M."/>
            <person name="Carlier A."/>
        </authorList>
    </citation>
    <scope>NUCLEOTIDE SEQUENCE</scope>
    <source>
        <strain evidence="8">LMG 31809</strain>
    </source>
</reference>
<dbReference type="Pfam" id="PF07690">
    <property type="entry name" value="MFS_1"/>
    <property type="match status" value="1"/>
</dbReference>
<feature type="transmembrane region" description="Helical" evidence="6">
    <location>
        <begin position="106"/>
        <end position="124"/>
    </location>
</feature>
<dbReference type="InterPro" id="IPR020846">
    <property type="entry name" value="MFS_dom"/>
</dbReference>
<comment type="subcellular location">
    <subcellularLocation>
        <location evidence="1">Cell membrane</location>
        <topology evidence="1">Multi-pass membrane protein</topology>
    </subcellularLocation>
</comment>
<dbReference type="SUPFAM" id="SSF103473">
    <property type="entry name" value="MFS general substrate transporter"/>
    <property type="match status" value="1"/>
</dbReference>
<keyword evidence="5 6" id="KW-0472">Membrane</keyword>
<dbReference type="CDD" id="cd06174">
    <property type="entry name" value="MFS"/>
    <property type="match status" value="1"/>
</dbReference>
<feature type="transmembrane region" description="Helical" evidence="6">
    <location>
        <begin position="369"/>
        <end position="388"/>
    </location>
</feature>
<evidence type="ECO:0000256" key="1">
    <source>
        <dbReference type="ARBA" id="ARBA00004651"/>
    </source>
</evidence>
<name>A0A9X3TW03_9PROT</name>
<dbReference type="RefSeq" id="WP_274942164.1">
    <property type="nucleotide sequence ID" value="NZ_JANWOI010000001.1"/>
</dbReference>
<organism evidence="8 9">
    <name type="scientific">Govanella unica</name>
    <dbReference type="NCBI Taxonomy" id="2975056"/>
    <lineage>
        <taxon>Bacteria</taxon>
        <taxon>Pseudomonadati</taxon>
        <taxon>Pseudomonadota</taxon>
        <taxon>Alphaproteobacteria</taxon>
        <taxon>Emcibacterales</taxon>
        <taxon>Govanellaceae</taxon>
        <taxon>Govanella</taxon>
    </lineage>
</organism>
<dbReference type="PANTHER" id="PTHR43124">
    <property type="entry name" value="PURINE EFFLUX PUMP PBUE"/>
    <property type="match status" value="1"/>
</dbReference>
<keyword evidence="9" id="KW-1185">Reference proteome</keyword>
<dbReference type="Proteomes" id="UP001141619">
    <property type="component" value="Unassembled WGS sequence"/>
</dbReference>
<dbReference type="Gene3D" id="1.20.1250.20">
    <property type="entry name" value="MFS general substrate transporter like domains"/>
    <property type="match status" value="2"/>
</dbReference>
<dbReference type="GO" id="GO:0005886">
    <property type="term" value="C:plasma membrane"/>
    <property type="evidence" value="ECO:0007669"/>
    <property type="project" value="UniProtKB-SubCell"/>
</dbReference>
<dbReference type="AlphaFoldDB" id="A0A9X3TW03"/>
<evidence type="ECO:0000313" key="8">
    <source>
        <dbReference type="EMBL" id="MDA5192457.1"/>
    </source>
</evidence>
<dbReference type="InterPro" id="IPR050189">
    <property type="entry name" value="MFS_Efflux_Transporters"/>
</dbReference>
<accession>A0A9X3TW03</accession>
<feature type="transmembrane region" description="Helical" evidence="6">
    <location>
        <begin position="47"/>
        <end position="69"/>
    </location>
</feature>
<evidence type="ECO:0000256" key="6">
    <source>
        <dbReference type="SAM" id="Phobius"/>
    </source>
</evidence>
<dbReference type="EMBL" id="JANWOI010000001">
    <property type="protein sequence ID" value="MDA5192457.1"/>
    <property type="molecule type" value="Genomic_DNA"/>
</dbReference>
<feature type="transmembrane region" description="Helical" evidence="6">
    <location>
        <begin position="136"/>
        <end position="158"/>
    </location>
</feature>
<gene>
    <name evidence="8" type="ORF">NYP16_00595</name>
</gene>
<feature type="domain" description="Major facilitator superfamily (MFS) profile" evidence="7">
    <location>
        <begin position="11"/>
        <end position="395"/>
    </location>
</feature>
<dbReference type="InterPro" id="IPR036259">
    <property type="entry name" value="MFS_trans_sf"/>
</dbReference>
<feature type="transmembrane region" description="Helical" evidence="6">
    <location>
        <begin position="204"/>
        <end position="227"/>
    </location>
</feature>
<evidence type="ECO:0000313" key="9">
    <source>
        <dbReference type="Proteomes" id="UP001141619"/>
    </source>
</evidence>
<evidence type="ECO:0000256" key="2">
    <source>
        <dbReference type="ARBA" id="ARBA00022475"/>
    </source>
</evidence>
<keyword evidence="4 6" id="KW-1133">Transmembrane helix</keyword>
<proteinExistence type="predicted"/>
<protein>
    <submittedName>
        <fullName evidence="8">MFS transporter</fullName>
    </submittedName>
</protein>
<feature type="transmembrane region" description="Helical" evidence="6">
    <location>
        <begin position="81"/>
        <end position="100"/>
    </location>
</feature>
<feature type="transmembrane region" description="Helical" evidence="6">
    <location>
        <begin position="164"/>
        <end position="183"/>
    </location>
</feature>
<keyword evidence="2" id="KW-1003">Cell membrane</keyword>
<keyword evidence="3 6" id="KW-0812">Transmembrane</keyword>
<evidence type="ECO:0000256" key="3">
    <source>
        <dbReference type="ARBA" id="ARBA00022692"/>
    </source>
</evidence>
<feature type="transmembrane region" description="Helical" evidence="6">
    <location>
        <begin position="340"/>
        <end position="363"/>
    </location>
</feature>
<feature type="transmembrane region" description="Helical" evidence="6">
    <location>
        <begin position="276"/>
        <end position="294"/>
    </location>
</feature>
<evidence type="ECO:0000259" key="7">
    <source>
        <dbReference type="PROSITE" id="PS50850"/>
    </source>
</evidence>
<reference evidence="8" key="2">
    <citation type="journal article" date="2023" name="Syst. Appl. Microbiol.">
        <title>Govania unica gen. nov., sp. nov., a rare biosphere bacterium that represents a novel family in the class Alphaproteobacteria.</title>
        <authorList>
            <person name="Vandamme P."/>
            <person name="Peeters C."/>
            <person name="Hettiarachchi A."/>
            <person name="Cnockaert M."/>
            <person name="Carlier A."/>
        </authorList>
    </citation>
    <scope>NUCLEOTIDE SEQUENCE</scope>
    <source>
        <strain evidence="8">LMG 31809</strain>
    </source>
</reference>
<dbReference type="InterPro" id="IPR011701">
    <property type="entry name" value="MFS"/>
</dbReference>
<feature type="transmembrane region" description="Helical" evidence="6">
    <location>
        <begin position="247"/>
        <end position="269"/>
    </location>
</feature>